<evidence type="ECO:0000256" key="2">
    <source>
        <dbReference type="ARBA" id="ARBA00022490"/>
    </source>
</evidence>
<keyword evidence="8 10" id="KW-0067">ATP-binding</keyword>
<dbReference type="EMBL" id="PRFC01000138">
    <property type="protein sequence ID" value="PWV05056.1"/>
    <property type="molecule type" value="Genomic_DNA"/>
</dbReference>
<comment type="caution">
    <text evidence="10">Lacks conserved residue(s) required for the propagation of feature annotation.</text>
</comment>
<keyword evidence="6 10" id="KW-0547">Nucleotide-binding</keyword>
<comment type="catalytic activity">
    <reaction evidence="1 10">
        <text>AMP + ATP = 2 ADP</text>
        <dbReference type="Rhea" id="RHEA:12973"/>
        <dbReference type="ChEBI" id="CHEBI:30616"/>
        <dbReference type="ChEBI" id="CHEBI:456215"/>
        <dbReference type="ChEBI" id="CHEBI:456216"/>
        <dbReference type="EC" id="2.7.4.3"/>
    </reaction>
</comment>
<evidence type="ECO:0000256" key="10">
    <source>
        <dbReference type="HAMAP-Rule" id="MF_03173"/>
    </source>
</evidence>
<dbReference type="HAMAP" id="MF_00039">
    <property type="entry name" value="Adenylate_kinase_AK6"/>
    <property type="match status" value="1"/>
</dbReference>
<keyword evidence="5 10" id="KW-0808">Transferase</keyword>
<dbReference type="OMA" id="QTGGMII"/>
<feature type="binding site" evidence="10">
    <location>
        <position position="118"/>
    </location>
    <ligand>
        <name>ATP</name>
        <dbReference type="ChEBI" id="CHEBI:30616"/>
    </ligand>
</feature>
<dbReference type="EC" id="2.7.4.3" evidence="10"/>
<dbReference type="VEuPathDB" id="TriTrypDB:TcCL_ESM09460"/>
<dbReference type="VEuPathDB" id="TriTrypDB:C3747_138g12"/>
<dbReference type="GO" id="GO:0042274">
    <property type="term" value="P:ribosomal small subunit biogenesis"/>
    <property type="evidence" value="ECO:0007669"/>
    <property type="project" value="UniProtKB-UniRule"/>
</dbReference>
<evidence type="ECO:0000256" key="4">
    <source>
        <dbReference type="ARBA" id="ARBA00022552"/>
    </source>
</evidence>
<keyword evidence="2 10" id="KW-0963">Cytoplasm</keyword>
<feature type="binding site" evidence="10">
    <location>
        <position position="21"/>
    </location>
    <ligand>
        <name>ATP</name>
        <dbReference type="ChEBI" id="CHEBI:30616"/>
    </ligand>
</feature>
<dbReference type="VEuPathDB" id="TriTrypDB:TcCLB.507023.280"/>
<dbReference type="InterPro" id="IPR027417">
    <property type="entry name" value="P-loop_NTPase"/>
</dbReference>
<feature type="binding site" evidence="10">
    <location>
        <position position="20"/>
    </location>
    <ligand>
        <name>ATP</name>
        <dbReference type="ChEBI" id="CHEBI:30616"/>
    </ligand>
</feature>
<feature type="binding site" evidence="10">
    <location>
        <position position="19"/>
    </location>
    <ligand>
        <name>ATP</name>
        <dbReference type="ChEBI" id="CHEBI:30616"/>
    </ligand>
</feature>
<evidence type="ECO:0000313" key="12">
    <source>
        <dbReference type="Proteomes" id="UP000246078"/>
    </source>
</evidence>
<dbReference type="GO" id="GO:0006364">
    <property type="term" value="P:rRNA processing"/>
    <property type="evidence" value="ECO:0007669"/>
    <property type="project" value="UniProtKB-KW"/>
</dbReference>
<keyword evidence="9 10" id="KW-0539">Nucleus</keyword>
<evidence type="ECO:0000256" key="6">
    <source>
        <dbReference type="ARBA" id="ARBA00022741"/>
    </source>
</evidence>
<dbReference type="GO" id="GO:0005524">
    <property type="term" value="F:ATP binding"/>
    <property type="evidence" value="ECO:0007669"/>
    <property type="project" value="UniProtKB-KW"/>
</dbReference>
<evidence type="ECO:0000256" key="8">
    <source>
        <dbReference type="ARBA" id="ARBA00022840"/>
    </source>
</evidence>
<comment type="similarity">
    <text evidence="10">Belongs to the adenylate kinase family. AK6 subfamily.</text>
</comment>
<dbReference type="VEuPathDB" id="TriTrypDB:TcBrA4_0029200"/>
<dbReference type="SMR" id="A0A2V2W8P8"/>
<keyword evidence="7 10" id="KW-0418">Kinase</keyword>
<comment type="function">
    <text evidence="10">Broad-specificity nucleoside monophosphate (NMP) kinase that catalyzes the reversible transfer of the terminal phosphate group between nucleoside triphosphates and monophosphates. Has also ATPase activity. Involved in the late cytoplasmic maturation steps of the 40S ribosomal particles, specifically 18S rRNA maturation. While NMP activity is not required for ribosome maturation, ATPase activity is. Associates transiently with small ribosomal subunit protein uS11. ATP hydrolysis breaks the interaction with uS11. May temporarily remove uS11 from the ribosome to enable a conformational change of the ribosomal RNA that is needed for the final maturation step of the small ribosomal subunit. Its NMP activity may have a role in nuclear energy homeostasis.</text>
</comment>
<dbReference type="Proteomes" id="UP000246078">
    <property type="component" value="Unassembled WGS sequence"/>
</dbReference>
<keyword evidence="3 10" id="KW-0690">Ribosome biogenesis</keyword>
<name>A0A2V2W8P8_TRYCR</name>
<dbReference type="OrthoDB" id="10251185at2759"/>
<comment type="subunit">
    <text evidence="10">Interacts with small ribosomal subunit protein uS11. Not a structural component of 43S pre-ribosomes, but transiently interacts with them by binding to uS11.</text>
</comment>
<dbReference type="PANTHER" id="PTHR12595">
    <property type="entry name" value="POS9-ACTIVATING FACTOR FAP7-RELATED"/>
    <property type="match status" value="1"/>
</dbReference>
<dbReference type="VEuPathDB" id="TriTrypDB:TcCLB.509171.47"/>
<evidence type="ECO:0000313" key="11">
    <source>
        <dbReference type="EMBL" id="PWV05056.1"/>
    </source>
</evidence>
<dbReference type="FunFam" id="3.40.50.300:FF:000372">
    <property type="entry name" value="Adenylate kinase isoenzyme 6 homolog"/>
    <property type="match status" value="1"/>
</dbReference>
<comment type="caution">
    <text evidence="11">The sequence shown here is derived from an EMBL/GenBank/DDBJ whole genome shotgun (WGS) entry which is preliminary data.</text>
</comment>
<evidence type="ECO:0000256" key="3">
    <source>
        <dbReference type="ARBA" id="ARBA00022517"/>
    </source>
</evidence>
<dbReference type="VEuPathDB" id="TriTrypDB:TcG_02283"/>
<dbReference type="GO" id="GO:0005737">
    <property type="term" value="C:cytoplasm"/>
    <property type="evidence" value="ECO:0007669"/>
    <property type="project" value="UniProtKB-SubCell"/>
</dbReference>
<proteinExistence type="inferred from homology"/>
<accession>A0A2V2W8P8</accession>
<evidence type="ECO:0000256" key="7">
    <source>
        <dbReference type="ARBA" id="ARBA00022777"/>
    </source>
</evidence>
<protein>
    <recommendedName>
        <fullName evidence="10">Adenylate kinase isoenzyme 6 homolog</fullName>
        <shortName evidence="10">AK6</shortName>
        <ecNumber evidence="10">2.7.4.3</ecNumber>
    </recommendedName>
    <alternativeName>
        <fullName evidence="10">Dual activity adenylate kinase/ATPase</fullName>
        <shortName evidence="10">AK/ATPase</shortName>
    </alternativeName>
</protein>
<dbReference type="Gene3D" id="3.40.50.300">
    <property type="entry name" value="P-loop containing nucleotide triphosphate hydrolases"/>
    <property type="match status" value="1"/>
</dbReference>
<feature type="region of interest" description="LID" evidence="10">
    <location>
        <begin position="117"/>
        <end position="127"/>
    </location>
</feature>
<dbReference type="GO" id="GO:0005634">
    <property type="term" value="C:nucleus"/>
    <property type="evidence" value="ECO:0007669"/>
    <property type="project" value="UniProtKB-SubCell"/>
</dbReference>
<reference evidence="11 12" key="1">
    <citation type="journal article" date="2018" name="Microb. Genom.">
        <title>Expanding an expanded genome: long-read sequencing of Trypanosoma cruzi.</title>
        <authorList>
            <person name="Berna L."/>
            <person name="Rodriguez M."/>
            <person name="Chiribao M.L."/>
            <person name="Parodi-Talice A."/>
            <person name="Pita S."/>
            <person name="Rijo G."/>
            <person name="Alvarez-Valin F."/>
            <person name="Robello C."/>
        </authorList>
    </citation>
    <scope>NUCLEOTIDE SEQUENCE [LARGE SCALE GENOMIC DNA]</scope>
    <source>
        <strain evidence="11 12">TCC</strain>
    </source>
</reference>
<dbReference type="InterPro" id="IPR020618">
    <property type="entry name" value="Adenyl_kinase_AK6"/>
</dbReference>
<feature type="binding site" evidence="10">
    <location>
        <position position="22"/>
    </location>
    <ligand>
        <name>ATP</name>
        <dbReference type="ChEBI" id="CHEBI:30616"/>
    </ligand>
</feature>
<gene>
    <name evidence="11" type="ORF">C3747_138g12</name>
</gene>
<dbReference type="PANTHER" id="PTHR12595:SF0">
    <property type="entry name" value="ADENYLATE KINASE ISOENZYME 6"/>
    <property type="match status" value="1"/>
</dbReference>
<sequence length="181" mass="20717">MLQSPKGINILITGTPGTGKTSLAELLAQELGDFKHVEVGKIVKENHFYSEYDNALDTHIVEEDDEDRLLDFMEPMMVNEGNHFVDYHSSELFPRRWFHLVIVLRASTEVLFERLTARKYSEQKRDENMEAEIQGLCEEEARGAYDDSIVIVRENNTLEEMAATVDLIRLRVESLRGNAAS</sequence>
<comment type="catalytic activity">
    <reaction evidence="10">
        <text>ATP + H2O = ADP + phosphate + H(+)</text>
        <dbReference type="Rhea" id="RHEA:13065"/>
        <dbReference type="ChEBI" id="CHEBI:15377"/>
        <dbReference type="ChEBI" id="CHEBI:15378"/>
        <dbReference type="ChEBI" id="CHEBI:30616"/>
        <dbReference type="ChEBI" id="CHEBI:43474"/>
        <dbReference type="ChEBI" id="CHEBI:456216"/>
    </reaction>
</comment>
<dbReference type="VEuPathDB" id="TriTrypDB:BCY84_01005"/>
<dbReference type="VEuPathDB" id="TriTrypDB:TcYC6_0096850"/>
<dbReference type="Pfam" id="PF13238">
    <property type="entry name" value="AAA_18"/>
    <property type="match status" value="1"/>
</dbReference>
<keyword evidence="4 10" id="KW-0698">rRNA processing</keyword>
<feature type="binding site" evidence="10">
    <location>
        <position position="17"/>
    </location>
    <ligand>
        <name>ATP</name>
        <dbReference type="ChEBI" id="CHEBI:30616"/>
    </ligand>
</feature>
<evidence type="ECO:0000256" key="9">
    <source>
        <dbReference type="ARBA" id="ARBA00023242"/>
    </source>
</evidence>
<evidence type="ECO:0000256" key="1">
    <source>
        <dbReference type="ARBA" id="ARBA00000582"/>
    </source>
</evidence>
<dbReference type="AlphaFoldDB" id="A0A2V2W8P8"/>
<organism evidence="11 12">
    <name type="scientific">Trypanosoma cruzi</name>
    <dbReference type="NCBI Taxonomy" id="5693"/>
    <lineage>
        <taxon>Eukaryota</taxon>
        <taxon>Discoba</taxon>
        <taxon>Euglenozoa</taxon>
        <taxon>Kinetoplastea</taxon>
        <taxon>Metakinetoplastina</taxon>
        <taxon>Trypanosomatida</taxon>
        <taxon>Trypanosomatidae</taxon>
        <taxon>Trypanosoma</taxon>
        <taxon>Schizotrypanum</taxon>
    </lineage>
</organism>
<comment type="subcellular location">
    <subcellularLocation>
        <location evidence="10">Cytoplasm</location>
    </subcellularLocation>
    <subcellularLocation>
        <location evidence="10">Nucleus</location>
    </subcellularLocation>
</comment>
<evidence type="ECO:0000256" key="5">
    <source>
        <dbReference type="ARBA" id="ARBA00022679"/>
    </source>
</evidence>
<dbReference type="GO" id="GO:0004017">
    <property type="term" value="F:AMP kinase activity"/>
    <property type="evidence" value="ECO:0007669"/>
    <property type="project" value="UniProtKB-UniRule"/>
</dbReference>
<dbReference type="GO" id="GO:0016887">
    <property type="term" value="F:ATP hydrolysis activity"/>
    <property type="evidence" value="ECO:0007669"/>
    <property type="project" value="UniProtKB-UniRule"/>
</dbReference>
<dbReference type="SUPFAM" id="SSF52540">
    <property type="entry name" value="P-loop containing nucleoside triphosphate hydrolases"/>
    <property type="match status" value="1"/>
</dbReference>